<proteinExistence type="predicted"/>
<dbReference type="Gene3D" id="3.40.190.10">
    <property type="entry name" value="Periplasmic binding protein-like II"/>
    <property type="match status" value="1"/>
</dbReference>
<dbReference type="AlphaFoldDB" id="A0A853FUX5"/>
<feature type="domain" description="ABC-type glycine betaine transport system substrate-binding" evidence="1">
    <location>
        <begin position="68"/>
        <end position="345"/>
    </location>
</feature>
<dbReference type="GO" id="GO:0043190">
    <property type="term" value="C:ATP-binding cassette (ABC) transporter complex"/>
    <property type="evidence" value="ECO:0007669"/>
    <property type="project" value="InterPro"/>
</dbReference>
<gene>
    <name evidence="2" type="ORF">H0A72_03675</name>
</gene>
<reference evidence="2 3" key="1">
    <citation type="submission" date="2020-07" db="EMBL/GenBank/DDBJ databases">
        <title>Taxonomic revisions and descriptions of new bacterial species based on genomic comparisons in the high-G+C-content subgroup of the family Alcaligenaceae.</title>
        <authorList>
            <person name="Szabo A."/>
            <person name="Felfoldi T."/>
        </authorList>
    </citation>
    <scope>NUCLEOTIDE SEQUENCE [LARGE SCALE GENOMIC DNA]</scope>
    <source>
        <strain evidence="2 3">LMG 24012</strain>
    </source>
</reference>
<protein>
    <submittedName>
        <fullName evidence="2">ABC transporter substrate-binding protein</fullName>
    </submittedName>
</protein>
<dbReference type="EMBL" id="JACCEM010000002">
    <property type="protein sequence ID" value="NYT48403.1"/>
    <property type="molecule type" value="Genomic_DNA"/>
</dbReference>
<name>A0A853FUX5_9BURK</name>
<accession>A0A853FUX5</accession>
<comment type="caution">
    <text evidence="2">The sequence shown here is derived from an EMBL/GenBank/DDBJ whole genome shotgun (WGS) entry which is preliminary data.</text>
</comment>
<dbReference type="GO" id="GO:0022857">
    <property type="term" value="F:transmembrane transporter activity"/>
    <property type="evidence" value="ECO:0007669"/>
    <property type="project" value="InterPro"/>
</dbReference>
<dbReference type="SUPFAM" id="SSF53850">
    <property type="entry name" value="Periplasmic binding protein-like II"/>
    <property type="match status" value="1"/>
</dbReference>
<evidence type="ECO:0000313" key="3">
    <source>
        <dbReference type="Proteomes" id="UP000559809"/>
    </source>
</evidence>
<dbReference type="InterPro" id="IPR007210">
    <property type="entry name" value="ABC_Gly_betaine_transp_sub-bd"/>
</dbReference>
<evidence type="ECO:0000259" key="1">
    <source>
        <dbReference type="Pfam" id="PF04069"/>
    </source>
</evidence>
<dbReference type="Pfam" id="PF04069">
    <property type="entry name" value="OpuAC"/>
    <property type="match status" value="1"/>
</dbReference>
<dbReference type="Gene3D" id="3.40.190.100">
    <property type="entry name" value="Glycine betaine-binding periplasmic protein, domain 2"/>
    <property type="match status" value="1"/>
</dbReference>
<evidence type="ECO:0000313" key="2">
    <source>
        <dbReference type="EMBL" id="NYT48403.1"/>
    </source>
</evidence>
<dbReference type="CDD" id="cd13641">
    <property type="entry name" value="PBP2_HisX_like"/>
    <property type="match status" value="1"/>
</dbReference>
<dbReference type="Proteomes" id="UP000559809">
    <property type="component" value="Unassembled WGS sequence"/>
</dbReference>
<organism evidence="2 3">
    <name type="scientific">Parapusillimonas granuli</name>
    <dbReference type="NCBI Taxonomy" id="380911"/>
    <lineage>
        <taxon>Bacteria</taxon>
        <taxon>Pseudomonadati</taxon>
        <taxon>Pseudomonadota</taxon>
        <taxon>Betaproteobacteria</taxon>
        <taxon>Burkholderiales</taxon>
        <taxon>Alcaligenaceae</taxon>
        <taxon>Parapusillimonas</taxon>
    </lineage>
</organism>
<keyword evidence="3" id="KW-1185">Reference proteome</keyword>
<sequence length="366" mass="39462">MQSGCVHATKEAILSFIATPASPAPATGAIPFKRLALALAAAAACAALPGVAATAHAASAPQCEIDRPIRFGGMNWESNLVLVEVERYIAEKGYGCKSEVLPVETLPALAALERGDLDVNTEIWLNSVAEPWAKAEASGKVKRIGDIYMGGEAWFIPRHTAERLPELKSAADLPKFKDAFKDPEEPSKGRFYGCPAGWGCEVVSGNLFKALGLGDTFTLFSPGTGATQKAALTAAYQRKENVVFYYWYPTPLVGSMDLVKLDLPPYDQKKHACLTDPDCAHPEPSAYPENPVFTAVSARFTQDAPRLTAFLSKVAVPLPVMDQAMAYMEENEAEPADVAQWFLKNQAGTWTSWLPADVAERVKAAL</sequence>